<dbReference type="RefSeq" id="XP_001461862.1">
    <property type="nucleotide sequence ID" value="XM_001461825.2"/>
</dbReference>
<dbReference type="InterPro" id="IPR016189">
    <property type="entry name" value="Transl_init_fac_IF2/IF5_N"/>
</dbReference>
<sequence length="44" mass="4924">MPKSQLKIEGRGNGIKTNIINLHEIAKALNFHDECLDIYLTSSP</sequence>
<dbReference type="Proteomes" id="UP000000600">
    <property type="component" value="Unassembled WGS sequence"/>
</dbReference>
<dbReference type="HOGENOM" id="CLU_3225765_0_0_1"/>
<dbReference type="EMBL" id="CT868677">
    <property type="protein sequence ID" value="CAK94489.1"/>
    <property type="molecule type" value="Genomic_DNA"/>
</dbReference>
<dbReference type="OrthoDB" id="10250831at2759"/>
<dbReference type="KEGG" id="ptm:GSPATT00026813001"/>
<accession>A0EGP8</accession>
<evidence type="ECO:0000313" key="1">
    <source>
        <dbReference type="EMBL" id="CAK94489.1"/>
    </source>
</evidence>
<dbReference type="GeneID" id="5047647"/>
<protein>
    <submittedName>
        <fullName evidence="1">Uncharacterized protein</fullName>
    </submittedName>
</protein>
<organism evidence="1 2">
    <name type="scientific">Paramecium tetraurelia</name>
    <dbReference type="NCBI Taxonomy" id="5888"/>
    <lineage>
        <taxon>Eukaryota</taxon>
        <taxon>Sar</taxon>
        <taxon>Alveolata</taxon>
        <taxon>Ciliophora</taxon>
        <taxon>Intramacronucleata</taxon>
        <taxon>Oligohymenophorea</taxon>
        <taxon>Peniculida</taxon>
        <taxon>Parameciidae</taxon>
        <taxon>Paramecium</taxon>
    </lineage>
</organism>
<dbReference type="SUPFAM" id="SSF100966">
    <property type="entry name" value="Translation initiation factor 2 beta, aIF2beta, N-terminal domain"/>
    <property type="match status" value="1"/>
</dbReference>
<dbReference type="GO" id="GO:0003743">
    <property type="term" value="F:translation initiation factor activity"/>
    <property type="evidence" value="ECO:0007669"/>
    <property type="project" value="InterPro"/>
</dbReference>
<dbReference type="InParanoid" id="A0EGP8"/>
<dbReference type="Gene3D" id="3.30.30.170">
    <property type="match status" value="1"/>
</dbReference>
<keyword evidence="2" id="KW-1185">Reference proteome</keyword>
<gene>
    <name evidence="1" type="ORF">GSPATT00026813001</name>
</gene>
<evidence type="ECO:0000313" key="2">
    <source>
        <dbReference type="Proteomes" id="UP000000600"/>
    </source>
</evidence>
<dbReference type="AlphaFoldDB" id="A0EGP8"/>
<reference evidence="1 2" key="1">
    <citation type="journal article" date="2006" name="Nature">
        <title>Global trends of whole-genome duplications revealed by the ciliate Paramecium tetraurelia.</title>
        <authorList>
            <consortium name="Genoscope"/>
            <person name="Aury J.-M."/>
            <person name="Jaillon O."/>
            <person name="Duret L."/>
            <person name="Noel B."/>
            <person name="Jubin C."/>
            <person name="Porcel B.M."/>
            <person name="Segurens B."/>
            <person name="Daubin V."/>
            <person name="Anthouard V."/>
            <person name="Aiach N."/>
            <person name="Arnaiz O."/>
            <person name="Billaut A."/>
            <person name="Beisson J."/>
            <person name="Blanc I."/>
            <person name="Bouhouche K."/>
            <person name="Camara F."/>
            <person name="Duharcourt S."/>
            <person name="Guigo R."/>
            <person name="Gogendeau D."/>
            <person name="Katinka M."/>
            <person name="Keller A.-M."/>
            <person name="Kissmehl R."/>
            <person name="Klotz C."/>
            <person name="Koll F."/>
            <person name="Le Moue A."/>
            <person name="Lepere C."/>
            <person name="Malinsky S."/>
            <person name="Nowacki M."/>
            <person name="Nowak J.K."/>
            <person name="Plattner H."/>
            <person name="Poulain J."/>
            <person name="Ruiz F."/>
            <person name="Serrano V."/>
            <person name="Zagulski M."/>
            <person name="Dessen P."/>
            <person name="Betermier M."/>
            <person name="Weissenbach J."/>
            <person name="Scarpelli C."/>
            <person name="Schachter V."/>
            <person name="Sperling L."/>
            <person name="Meyer E."/>
            <person name="Cohen J."/>
            <person name="Wincker P."/>
        </authorList>
    </citation>
    <scope>NUCLEOTIDE SEQUENCE [LARGE SCALE GENOMIC DNA]</scope>
    <source>
        <strain evidence="1 2">Stock d4-2</strain>
    </source>
</reference>
<name>A0EGP8_PARTE</name>
<proteinExistence type="predicted"/>